<dbReference type="PANTHER" id="PTHR42776:SF27">
    <property type="entry name" value="DIPEPTIDYL PEPTIDASE FAMILY MEMBER 6"/>
    <property type="match status" value="1"/>
</dbReference>
<keyword evidence="2" id="KW-0720">Serine protease</keyword>
<dbReference type="PANTHER" id="PTHR42776">
    <property type="entry name" value="SERINE PEPTIDASE S9 FAMILY MEMBER"/>
    <property type="match status" value="1"/>
</dbReference>
<dbReference type="RefSeq" id="WP_386671847.1">
    <property type="nucleotide sequence ID" value="NZ_JBHLTG010000005.1"/>
</dbReference>
<comment type="caution">
    <text evidence="4">The sequence shown here is derived from an EMBL/GenBank/DDBJ whole genome shotgun (WGS) entry which is preliminary data.</text>
</comment>
<evidence type="ECO:0000256" key="2">
    <source>
        <dbReference type="ARBA" id="ARBA00022825"/>
    </source>
</evidence>
<feature type="domain" description="Peptidase S9 prolyl oligopeptidase catalytic" evidence="3">
    <location>
        <begin position="458"/>
        <end position="656"/>
    </location>
</feature>
<evidence type="ECO:0000259" key="3">
    <source>
        <dbReference type="Pfam" id="PF00326"/>
    </source>
</evidence>
<sequence>MTQHPIADGLDPDELQVHRDAWEWFTAVEGPGLGRVSTGSDPAVTPEGGILAFTAGRRVSLDSGRHTTIALLDTASGELRTIGEGCHDRLPRWSPDGTRLAYLSDRAKKHVQQVVWTAPGDPELLTHGPQLQGVPEHLEWSPAGDRLLVTVREEESATRPGAPSWWPKVDRPAAPAGWRQLQVIDVASGAARRISAPGWTVWEAVWAGPEIVAIVSTAPGEEAWYRAQLVRFDVGAGDAGPVEPRALHTSDVHLGRPSASPAGSRVAVVEAFSSDRSLVAGDLVLLEGGSPGRRLDTLGTDVAHSAWRSDDVLFFAGVRGQQTVAGEIDLETGAARELWVSDGSTSGVYPQAVQDAAGTIYALAESYRRAPHAVAVRDGEERMLADLSHAGSEHLLAQAGDIRRVHWTGADGLPLDGFLVTPPAEVATAPYPVVFDIHGGPVWTWHDQYAMRGSTGPFLASRGYAVLYVNQRGGTGKGQEFARLIAGDMHGADTGDFLTAVDALAGEGLIDVKRVGLTGTSYGGTMALWLPTQDQRFAAVVAVSGLTDWVSFHHTTWISDFDLFFLPGKPLDPNGEYIRRSPLMHSARIETPVLMITGALDRDVPPSQSLELHRALTMRGAVSELVTYPEEGHVVGDFPAVVDFVARHVAWFERHMPPDLRRTGSAS</sequence>
<name>A0ABV6RTF6_9GAMM</name>
<dbReference type="Gene3D" id="3.40.50.1820">
    <property type="entry name" value="alpha/beta hydrolase"/>
    <property type="match status" value="1"/>
</dbReference>
<reference evidence="4 5" key="1">
    <citation type="submission" date="2024-09" db="EMBL/GenBank/DDBJ databases">
        <authorList>
            <person name="Sun Q."/>
            <person name="Mori K."/>
        </authorList>
    </citation>
    <scope>NUCLEOTIDE SEQUENCE [LARGE SCALE GENOMIC DNA]</scope>
    <source>
        <strain evidence="4 5">KCTC 23076</strain>
    </source>
</reference>
<evidence type="ECO:0000313" key="4">
    <source>
        <dbReference type="EMBL" id="MFC0680264.1"/>
    </source>
</evidence>
<evidence type="ECO:0000256" key="1">
    <source>
        <dbReference type="ARBA" id="ARBA00022801"/>
    </source>
</evidence>
<dbReference type="Gene3D" id="2.120.10.30">
    <property type="entry name" value="TolB, C-terminal domain"/>
    <property type="match status" value="1"/>
</dbReference>
<dbReference type="InterPro" id="IPR001375">
    <property type="entry name" value="Peptidase_S9_cat"/>
</dbReference>
<accession>A0ABV6RTF6</accession>
<gene>
    <name evidence="4" type="ORF">ACFFGH_20715</name>
</gene>
<proteinExistence type="predicted"/>
<dbReference type="InterPro" id="IPR029058">
    <property type="entry name" value="AB_hydrolase_fold"/>
</dbReference>
<evidence type="ECO:0000313" key="5">
    <source>
        <dbReference type="Proteomes" id="UP001589896"/>
    </source>
</evidence>
<dbReference type="InterPro" id="IPR011659">
    <property type="entry name" value="WD40"/>
</dbReference>
<keyword evidence="2" id="KW-0645">Protease</keyword>
<organism evidence="4 5">
    <name type="scientific">Lysobacter korlensis</name>
    <dbReference type="NCBI Taxonomy" id="553636"/>
    <lineage>
        <taxon>Bacteria</taxon>
        <taxon>Pseudomonadati</taxon>
        <taxon>Pseudomonadota</taxon>
        <taxon>Gammaproteobacteria</taxon>
        <taxon>Lysobacterales</taxon>
        <taxon>Lysobacteraceae</taxon>
        <taxon>Lysobacter</taxon>
    </lineage>
</organism>
<dbReference type="SUPFAM" id="SSF53474">
    <property type="entry name" value="alpha/beta-Hydrolases"/>
    <property type="match status" value="1"/>
</dbReference>
<protein>
    <submittedName>
        <fullName evidence="4">S9 family peptidase</fullName>
    </submittedName>
</protein>
<dbReference type="EMBL" id="JBHLTG010000005">
    <property type="protein sequence ID" value="MFC0680264.1"/>
    <property type="molecule type" value="Genomic_DNA"/>
</dbReference>
<dbReference type="Pfam" id="PF07676">
    <property type="entry name" value="PD40"/>
    <property type="match status" value="1"/>
</dbReference>
<keyword evidence="5" id="KW-1185">Reference proteome</keyword>
<keyword evidence="1" id="KW-0378">Hydrolase</keyword>
<dbReference type="SUPFAM" id="SSF82171">
    <property type="entry name" value="DPP6 N-terminal domain-like"/>
    <property type="match status" value="1"/>
</dbReference>
<dbReference type="Pfam" id="PF00326">
    <property type="entry name" value="Peptidase_S9"/>
    <property type="match status" value="1"/>
</dbReference>
<dbReference type="InterPro" id="IPR011042">
    <property type="entry name" value="6-blade_b-propeller_TolB-like"/>
</dbReference>
<dbReference type="Proteomes" id="UP001589896">
    <property type="component" value="Unassembled WGS sequence"/>
</dbReference>